<dbReference type="InterPro" id="IPR011047">
    <property type="entry name" value="Quinoprotein_ADH-like_sf"/>
</dbReference>
<dbReference type="PANTHER" id="PTHR34512">
    <property type="entry name" value="CELL SURFACE PROTEIN"/>
    <property type="match status" value="1"/>
</dbReference>
<dbReference type="InterPro" id="IPR018391">
    <property type="entry name" value="PQQ_b-propeller_rpt"/>
</dbReference>
<proteinExistence type="predicted"/>
<reference evidence="2" key="1">
    <citation type="submission" date="2018-05" db="EMBL/GenBank/DDBJ databases">
        <authorList>
            <person name="Lanie J.A."/>
            <person name="Ng W.-L."/>
            <person name="Kazmierczak K.M."/>
            <person name="Andrzejewski T.M."/>
            <person name="Davidsen T.M."/>
            <person name="Wayne K.J."/>
            <person name="Tettelin H."/>
            <person name="Glass J.I."/>
            <person name="Rusch D."/>
            <person name="Podicherti R."/>
            <person name="Tsui H.-C.T."/>
            <person name="Winkler M.E."/>
        </authorList>
    </citation>
    <scope>NUCLEOTIDE SEQUENCE</scope>
</reference>
<dbReference type="SUPFAM" id="SSF50998">
    <property type="entry name" value="Quinoprotein alcohol dehydrogenase-like"/>
    <property type="match status" value="2"/>
</dbReference>
<dbReference type="Gene3D" id="2.40.10.480">
    <property type="match status" value="1"/>
</dbReference>
<dbReference type="Pfam" id="PF13360">
    <property type="entry name" value="PQQ_2"/>
    <property type="match status" value="2"/>
</dbReference>
<feature type="domain" description="Pyrrolo-quinoline quinone repeat" evidence="1">
    <location>
        <begin position="29"/>
        <end position="183"/>
    </location>
</feature>
<dbReference type="EMBL" id="UINC01043611">
    <property type="protein sequence ID" value="SVB47884.1"/>
    <property type="molecule type" value="Genomic_DNA"/>
</dbReference>
<evidence type="ECO:0000259" key="1">
    <source>
        <dbReference type="Pfam" id="PF13360"/>
    </source>
</evidence>
<evidence type="ECO:0000313" key="2">
    <source>
        <dbReference type="EMBL" id="SVB47884.1"/>
    </source>
</evidence>
<gene>
    <name evidence="2" type="ORF">METZ01_LOCUS200738</name>
</gene>
<dbReference type="InterPro" id="IPR015943">
    <property type="entry name" value="WD40/YVTN_repeat-like_dom_sf"/>
</dbReference>
<dbReference type="AlphaFoldDB" id="A0A382ECV8"/>
<feature type="domain" description="Pyrrolo-quinoline quinone repeat" evidence="1">
    <location>
        <begin position="269"/>
        <end position="391"/>
    </location>
</feature>
<dbReference type="SMART" id="SM00564">
    <property type="entry name" value="PQQ"/>
    <property type="match status" value="8"/>
</dbReference>
<dbReference type="Gene3D" id="2.130.10.10">
    <property type="entry name" value="YVTN repeat-like/Quinoprotein amine dehydrogenase"/>
    <property type="match status" value="2"/>
</dbReference>
<dbReference type="PANTHER" id="PTHR34512:SF30">
    <property type="entry name" value="OUTER MEMBRANE PROTEIN ASSEMBLY FACTOR BAMB"/>
    <property type="match status" value="1"/>
</dbReference>
<feature type="non-terminal residue" evidence="2">
    <location>
        <position position="395"/>
    </location>
</feature>
<name>A0A382ECV8_9ZZZZ</name>
<accession>A0A382ECV8</accession>
<organism evidence="2">
    <name type="scientific">marine metagenome</name>
    <dbReference type="NCBI Taxonomy" id="408172"/>
    <lineage>
        <taxon>unclassified sequences</taxon>
        <taxon>metagenomes</taxon>
        <taxon>ecological metagenomes</taxon>
    </lineage>
</organism>
<sequence>MNRPLLQNPHLLRALLLVHGIAAGVHGQEPGTLLWKLHHPVASSPAIGTDGTVYIGSFGGWISTATHKRISNWNRSPLPKSGSSIFALDGKTGKKKWAFDLGEGEGLTPAIGSDGTVYVGPSNKSIFYALDGKTGAKKWEFKWNKGSRNRSMTPAIGGDGTVYIGTGFTVYALDGKTGSNKWEFTPGHQARSTLAVGIDGTVYIGANKPDQKNKFYAVNGITGKKRWGFPSSTLSPTLPTAYSSPAIGYDGTVYFGSMDYNQDGNYLFYAVDSKTGKKKWEFGSQHAANSFPPAIGVDGTVYVVTNNFAYALNGKTGRKKWQLMGTFSSPAIASNETIYFGSNDNKLHAVNARTGVRKWEFEAEGCLTSSPAVGANGTVYFGSWDGGFYAVHGSA</sequence>
<dbReference type="InterPro" id="IPR002372">
    <property type="entry name" value="PQQ_rpt_dom"/>
</dbReference>
<protein>
    <recommendedName>
        <fullName evidence="1">Pyrrolo-quinoline quinone repeat domain-containing protein</fullName>
    </recommendedName>
</protein>